<dbReference type="EMBL" id="CAHP01000028">
    <property type="protein sequence ID" value="CCG42187.1"/>
    <property type="molecule type" value="Genomic_DNA"/>
</dbReference>
<comment type="caution">
    <text evidence="1">The sequence shown here is derived from an EMBL/GenBank/DDBJ whole genome shotgun (WGS) entry which is preliminary data.</text>
</comment>
<accession>H8FUZ9</accession>
<evidence type="ECO:0000313" key="2">
    <source>
        <dbReference type="Proteomes" id="UP000004169"/>
    </source>
</evidence>
<organism evidence="1 2">
    <name type="scientific">Magnetospirillum molischianum DSM 120</name>
    <dbReference type="NCBI Taxonomy" id="1150626"/>
    <lineage>
        <taxon>Bacteria</taxon>
        <taxon>Pseudomonadati</taxon>
        <taxon>Pseudomonadota</taxon>
        <taxon>Alphaproteobacteria</taxon>
        <taxon>Rhodospirillales</taxon>
        <taxon>Rhodospirillaceae</taxon>
        <taxon>Magnetospirillum</taxon>
    </lineage>
</organism>
<evidence type="ECO:0000313" key="1">
    <source>
        <dbReference type="EMBL" id="CCG42187.1"/>
    </source>
</evidence>
<name>H8FUZ9_MAGML</name>
<gene>
    <name evidence="1" type="ORF">PHAMO_340060</name>
</gene>
<protein>
    <submittedName>
        <fullName evidence="1">Uncharacterized protein</fullName>
    </submittedName>
</protein>
<reference evidence="1 2" key="1">
    <citation type="journal article" date="2012" name="J. Bacteriol.">
        <title>Draft Genome Sequence of the Purple Photosynthetic Bacterium Phaeospirillum molischianum DSM120, a Particularly Versatile Bacterium.</title>
        <authorList>
            <person name="Duquesne K."/>
            <person name="Prima V."/>
            <person name="Ji B."/>
            <person name="Rouy Z."/>
            <person name="Medigue C."/>
            <person name="Talla E."/>
            <person name="Sturgis J.N."/>
        </authorList>
    </citation>
    <scope>NUCLEOTIDE SEQUENCE [LARGE SCALE GENOMIC DNA]</scope>
    <source>
        <strain evidence="2">DSM120</strain>
    </source>
</reference>
<dbReference type="AlphaFoldDB" id="H8FUZ9"/>
<dbReference type="Proteomes" id="UP000004169">
    <property type="component" value="Unassembled WGS sequence"/>
</dbReference>
<sequence>MVMDLPLDQIAIYEANAARIGEEIRRAQQGR</sequence>
<proteinExistence type="predicted"/>
<keyword evidence="2" id="KW-1185">Reference proteome</keyword>